<dbReference type="AlphaFoldDB" id="A0A7G1N8K1"/>
<reference evidence="2 3" key="1">
    <citation type="journal article" date="2014" name="Int. J. Syst. Evol. Microbiol.">
        <title>Complete genome sequence of Corynebacterium casei LMG S-19264T (=DSM 44701T), isolated from a smear-ripened cheese.</title>
        <authorList>
            <consortium name="US DOE Joint Genome Institute (JGI-PGF)"/>
            <person name="Walter F."/>
            <person name="Albersmeier A."/>
            <person name="Kalinowski J."/>
            <person name="Ruckert C."/>
        </authorList>
    </citation>
    <scope>NUCLEOTIDE SEQUENCE [LARGE SCALE GENOMIC DNA]</scope>
    <source>
        <strain evidence="2 3">JCM 4255</strain>
    </source>
</reference>
<gene>
    <name evidence="2" type="ORF">GCM10017668_09820</name>
</gene>
<name>A0A7G1N8K1_9ACTN</name>
<protein>
    <submittedName>
        <fullName evidence="2">Uncharacterized protein</fullName>
    </submittedName>
</protein>
<dbReference type="Proteomes" id="UP000516373">
    <property type="component" value="Chromosome"/>
</dbReference>
<organism evidence="2 3">
    <name type="scientific">Streptomyces tuirus</name>
    <dbReference type="NCBI Taxonomy" id="68278"/>
    <lineage>
        <taxon>Bacteria</taxon>
        <taxon>Bacillati</taxon>
        <taxon>Actinomycetota</taxon>
        <taxon>Actinomycetes</taxon>
        <taxon>Kitasatosporales</taxon>
        <taxon>Streptomycetaceae</taxon>
        <taxon>Streptomyces</taxon>
    </lineage>
</organism>
<evidence type="ECO:0000313" key="2">
    <source>
        <dbReference type="EMBL" id="BCL19139.1"/>
    </source>
</evidence>
<feature type="region of interest" description="Disordered" evidence="1">
    <location>
        <begin position="1"/>
        <end position="24"/>
    </location>
</feature>
<accession>A0A7G1N8K1</accession>
<dbReference type="EMBL" id="AP023439">
    <property type="protein sequence ID" value="BCL19139.1"/>
    <property type="molecule type" value="Genomic_DNA"/>
</dbReference>
<evidence type="ECO:0000313" key="3">
    <source>
        <dbReference type="Proteomes" id="UP000516373"/>
    </source>
</evidence>
<dbReference type="KEGG" id="stui:GCM10017668_09820"/>
<proteinExistence type="predicted"/>
<evidence type="ECO:0000256" key="1">
    <source>
        <dbReference type="SAM" id="MobiDB-lite"/>
    </source>
</evidence>
<sequence>MQCAAHTVTVSAPGSGFGRELGPAGAADCHETKHLWRNTRPTRQGWFD</sequence>